<name>A0A397J4U6_9GLOM</name>
<reference evidence="2 3" key="1">
    <citation type="submission" date="2018-08" db="EMBL/GenBank/DDBJ databases">
        <title>Genome and evolution of the arbuscular mycorrhizal fungus Diversispora epigaea (formerly Glomus versiforme) and its bacterial endosymbionts.</title>
        <authorList>
            <person name="Sun X."/>
            <person name="Fei Z."/>
            <person name="Harrison M."/>
        </authorList>
    </citation>
    <scope>NUCLEOTIDE SEQUENCE [LARGE SCALE GENOMIC DNA]</scope>
    <source>
        <strain evidence="2 3">IT104</strain>
    </source>
</reference>
<accession>A0A397J4U6</accession>
<dbReference type="Proteomes" id="UP000266861">
    <property type="component" value="Unassembled WGS sequence"/>
</dbReference>
<sequence>MFEKFQEYCIFDSLTEQVLANIITMLCMYFTKVTIFHITNKHVMRYAKGHEIDKVITNSILRDLGISDIKWFNLFLKLYSIKPSDLYELGTNYTTIIYKPENLDQKLNIHRLKY</sequence>
<gene>
    <name evidence="2" type="ORF">Glove_99g386</name>
</gene>
<organism evidence="2 3">
    <name type="scientific">Diversispora epigaea</name>
    <dbReference type="NCBI Taxonomy" id="1348612"/>
    <lineage>
        <taxon>Eukaryota</taxon>
        <taxon>Fungi</taxon>
        <taxon>Fungi incertae sedis</taxon>
        <taxon>Mucoromycota</taxon>
        <taxon>Glomeromycotina</taxon>
        <taxon>Glomeromycetes</taxon>
        <taxon>Diversisporales</taxon>
        <taxon>Diversisporaceae</taxon>
        <taxon>Diversispora</taxon>
    </lineage>
</organism>
<dbReference type="AlphaFoldDB" id="A0A397J4U6"/>
<evidence type="ECO:0000313" key="3">
    <source>
        <dbReference type="Proteomes" id="UP000266861"/>
    </source>
</evidence>
<dbReference type="EMBL" id="PQFF01000092">
    <property type="protein sequence ID" value="RHZ83101.1"/>
    <property type="molecule type" value="Genomic_DNA"/>
</dbReference>
<keyword evidence="1" id="KW-0472">Membrane</keyword>
<feature type="transmembrane region" description="Helical" evidence="1">
    <location>
        <begin position="18"/>
        <end position="38"/>
    </location>
</feature>
<keyword evidence="3" id="KW-1185">Reference proteome</keyword>
<comment type="caution">
    <text evidence="2">The sequence shown here is derived from an EMBL/GenBank/DDBJ whole genome shotgun (WGS) entry which is preliminary data.</text>
</comment>
<keyword evidence="1" id="KW-0812">Transmembrane</keyword>
<keyword evidence="1" id="KW-1133">Transmembrane helix</keyword>
<evidence type="ECO:0000313" key="2">
    <source>
        <dbReference type="EMBL" id="RHZ83101.1"/>
    </source>
</evidence>
<proteinExistence type="predicted"/>
<protein>
    <submittedName>
        <fullName evidence="2">Uncharacterized protein</fullName>
    </submittedName>
</protein>
<evidence type="ECO:0000256" key="1">
    <source>
        <dbReference type="SAM" id="Phobius"/>
    </source>
</evidence>